<evidence type="ECO:0000256" key="7">
    <source>
        <dbReference type="SAM" id="SignalP"/>
    </source>
</evidence>
<protein>
    <recommendedName>
        <fullName evidence="8">Receptor ligand binding region domain-containing protein</fullName>
    </recommendedName>
</protein>
<keyword evidence="10" id="KW-1185">Reference proteome</keyword>
<accession>A0AAV2P003</accession>
<evidence type="ECO:0000259" key="8">
    <source>
        <dbReference type="Pfam" id="PF01094"/>
    </source>
</evidence>
<dbReference type="PROSITE" id="PS51257">
    <property type="entry name" value="PROKAR_LIPOPROTEIN"/>
    <property type="match status" value="1"/>
</dbReference>
<evidence type="ECO:0000256" key="3">
    <source>
        <dbReference type="ARBA" id="ARBA00022989"/>
    </source>
</evidence>
<dbReference type="GO" id="GO:0016020">
    <property type="term" value="C:membrane"/>
    <property type="evidence" value="ECO:0007669"/>
    <property type="project" value="UniProtKB-SubCell"/>
</dbReference>
<sequence length="541" mass="60985">MDFSRIWCVIFVIVAACTCGARTECGKIAQISFLTTVHDDTSCTKVSTKGVILYEAAKLLAEIHNNKTDGFKIGITVFDTCGSITGALKAMMKALVWANINCLHPPHYLGIIGPDTMTNAEAVHKVTSILEVPHIVKPSSISPYLHSLAEESNSYLVKGILRMIEILKWKSFTLVANVNENDDDVQNIAKKLTIDAIAKKLCVIVHDNDEEDYTSHIVHIGKPKKKFFNESTNATILIISEGNLKDYLNRVKSTNTILLLEDSRNIVNDLEWRVENSEWWTHKNGSGKYDAEELRQVRWLENAIGIYVKALKVLCKNKKCKNQINPLDWNHVVSNMLLTHNVESQTASRFLDLSVKTRTSNLEHLGSVIVRRNRAKVYWGEGKWDKKKEGDVEGTEESHVASESDDEDMPYTFRRLLNRENELLTGCATTVKEIKKLDEEDIEVVLVSGMDDNEWWTMVYTVSGVGIAMFLVGIIAVYVVYANINGPRCPKGKDYSDRNTSLKRMGSDRELPTTITTRNQRALRTPQRMGSERSTISEKSV</sequence>
<keyword evidence="2 6" id="KW-0812">Transmembrane</keyword>
<comment type="subcellular location">
    <subcellularLocation>
        <location evidence="1">Membrane</location>
    </subcellularLocation>
</comment>
<feature type="compositionally biased region" description="Polar residues" evidence="5">
    <location>
        <begin position="532"/>
        <end position="541"/>
    </location>
</feature>
<dbReference type="EMBL" id="OZ034829">
    <property type="protein sequence ID" value="CAL1685612.1"/>
    <property type="molecule type" value="Genomic_DNA"/>
</dbReference>
<feature type="transmembrane region" description="Helical" evidence="6">
    <location>
        <begin position="455"/>
        <end position="481"/>
    </location>
</feature>
<dbReference type="AlphaFoldDB" id="A0AAV2P003"/>
<feature type="compositionally biased region" description="Polar residues" evidence="5">
    <location>
        <begin position="513"/>
        <end position="522"/>
    </location>
</feature>
<reference evidence="9" key="1">
    <citation type="submission" date="2024-04" db="EMBL/GenBank/DDBJ databases">
        <authorList>
            <consortium name="Molecular Ecology Group"/>
        </authorList>
    </citation>
    <scope>NUCLEOTIDE SEQUENCE</scope>
</reference>
<evidence type="ECO:0000256" key="2">
    <source>
        <dbReference type="ARBA" id="ARBA00022692"/>
    </source>
</evidence>
<proteinExistence type="predicted"/>
<evidence type="ECO:0000313" key="10">
    <source>
        <dbReference type="Proteomes" id="UP001497644"/>
    </source>
</evidence>
<evidence type="ECO:0000256" key="1">
    <source>
        <dbReference type="ARBA" id="ARBA00004370"/>
    </source>
</evidence>
<evidence type="ECO:0000256" key="6">
    <source>
        <dbReference type="SAM" id="Phobius"/>
    </source>
</evidence>
<organism evidence="9 10">
    <name type="scientific">Lasius platythorax</name>
    <dbReference type="NCBI Taxonomy" id="488582"/>
    <lineage>
        <taxon>Eukaryota</taxon>
        <taxon>Metazoa</taxon>
        <taxon>Ecdysozoa</taxon>
        <taxon>Arthropoda</taxon>
        <taxon>Hexapoda</taxon>
        <taxon>Insecta</taxon>
        <taxon>Pterygota</taxon>
        <taxon>Neoptera</taxon>
        <taxon>Endopterygota</taxon>
        <taxon>Hymenoptera</taxon>
        <taxon>Apocrita</taxon>
        <taxon>Aculeata</taxon>
        <taxon>Formicoidea</taxon>
        <taxon>Formicidae</taxon>
        <taxon>Formicinae</taxon>
        <taxon>Lasius</taxon>
        <taxon>Lasius</taxon>
    </lineage>
</organism>
<dbReference type="SUPFAM" id="SSF53822">
    <property type="entry name" value="Periplasmic binding protein-like I"/>
    <property type="match status" value="1"/>
</dbReference>
<dbReference type="InterPro" id="IPR001828">
    <property type="entry name" value="ANF_lig-bd_rcpt"/>
</dbReference>
<evidence type="ECO:0000256" key="5">
    <source>
        <dbReference type="SAM" id="MobiDB-lite"/>
    </source>
</evidence>
<keyword evidence="4 6" id="KW-0472">Membrane</keyword>
<feature type="region of interest" description="Disordered" evidence="5">
    <location>
        <begin position="491"/>
        <end position="541"/>
    </location>
</feature>
<keyword evidence="7" id="KW-0732">Signal</keyword>
<keyword evidence="3 6" id="KW-1133">Transmembrane helix</keyword>
<evidence type="ECO:0000313" key="9">
    <source>
        <dbReference type="EMBL" id="CAL1685612.1"/>
    </source>
</evidence>
<feature type="chain" id="PRO_5043662829" description="Receptor ligand binding region domain-containing protein" evidence="7">
    <location>
        <begin position="24"/>
        <end position="541"/>
    </location>
</feature>
<gene>
    <name evidence="9" type="ORF">LPLAT_LOCUS11063</name>
</gene>
<feature type="signal peptide" evidence="7">
    <location>
        <begin position="1"/>
        <end position="23"/>
    </location>
</feature>
<dbReference type="Proteomes" id="UP001497644">
    <property type="component" value="Chromosome 6"/>
</dbReference>
<dbReference type="Gene3D" id="3.40.50.2300">
    <property type="match status" value="2"/>
</dbReference>
<evidence type="ECO:0000256" key="4">
    <source>
        <dbReference type="ARBA" id="ARBA00023136"/>
    </source>
</evidence>
<name>A0AAV2P003_9HYME</name>
<dbReference type="Pfam" id="PF01094">
    <property type="entry name" value="ANF_receptor"/>
    <property type="match status" value="1"/>
</dbReference>
<feature type="domain" description="Receptor ligand binding region" evidence="8">
    <location>
        <begin position="62"/>
        <end position="249"/>
    </location>
</feature>
<dbReference type="InterPro" id="IPR028082">
    <property type="entry name" value="Peripla_BP_I"/>
</dbReference>